<organism evidence="2 3">
    <name type="scientific">Streptomyces cremeus</name>
    <dbReference type="NCBI Taxonomy" id="66881"/>
    <lineage>
        <taxon>Bacteria</taxon>
        <taxon>Bacillati</taxon>
        <taxon>Actinomycetota</taxon>
        <taxon>Actinomycetes</taxon>
        <taxon>Kitasatosporales</taxon>
        <taxon>Streptomycetaceae</taxon>
        <taxon>Streptomyces</taxon>
    </lineage>
</organism>
<keyword evidence="1" id="KW-0812">Transmembrane</keyword>
<gene>
    <name evidence="2" type="ORF">ACFFTU_18710</name>
</gene>
<reference evidence="2 3" key="1">
    <citation type="submission" date="2024-09" db="EMBL/GenBank/DDBJ databases">
        <authorList>
            <person name="Sun Q."/>
            <person name="Mori K."/>
        </authorList>
    </citation>
    <scope>NUCLEOTIDE SEQUENCE [LARGE SCALE GENOMIC DNA]</scope>
    <source>
        <strain evidence="2 3">JCM 4362</strain>
    </source>
</reference>
<keyword evidence="1" id="KW-1133">Transmembrane helix</keyword>
<keyword evidence="1" id="KW-0472">Membrane</keyword>
<accession>A0ABV5PFJ0</accession>
<evidence type="ECO:0000313" key="2">
    <source>
        <dbReference type="EMBL" id="MFB9521980.1"/>
    </source>
</evidence>
<dbReference type="RefSeq" id="WP_345228739.1">
    <property type="nucleotide sequence ID" value="NZ_BAAAXE010000015.1"/>
</dbReference>
<name>A0ABV5PFJ0_STRCM</name>
<dbReference type="EMBL" id="JBHMCR010000009">
    <property type="protein sequence ID" value="MFB9521980.1"/>
    <property type="molecule type" value="Genomic_DNA"/>
</dbReference>
<keyword evidence="3" id="KW-1185">Reference proteome</keyword>
<evidence type="ECO:0000256" key="1">
    <source>
        <dbReference type="SAM" id="Phobius"/>
    </source>
</evidence>
<proteinExistence type="predicted"/>
<dbReference type="Proteomes" id="UP001589718">
    <property type="component" value="Unassembled WGS sequence"/>
</dbReference>
<feature type="transmembrane region" description="Helical" evidence="1">
    <location>
        <begin position="48"/>
        <end position="66"/>
    </location>
</feature>
<comment type="caution">
    <text evidence="2">The sequence shown here is derived from an EMBL/GenBank/DDBJ whole genome shotgun (WGS) entry which is preliminary data.</text>
</comment>
<protein>
    <submittedName>
        <fullName evidence="2">Uncharacterized protein</fullName>
    </submittedName>
</protein>
<evidence type="ECO:0000313" key="3">
    <source>
        <dbReference type="Proteomes" id="UP001589718"/>
    </source>
</evidence>
<sequence length="84" mass="9317">MSLQRRKDDAARLALEQAARPVVPSDLLLRATERGTRDLRRRRALRRAGWAVATVAVIVFLVWASVAHPWQAPPADVTPPVEGL</sequence>